<accession>A0ACC2DZG9</accession>
<evidence type="ECO:0000313" key="1">
    <source>
        <dbReference type="EMBL" id="KAJ7559397.1"/>
    </source>
</evidence>
<sequence length="675" mass="75690">MLAIEESAQPASASFVVTEIQLRDDDEVWVSSDLYIKEGKKDAECQEEPADANILDLDYNFADKELLEQMAALGLPSSFGTSFEATKRRKDKKVKDAIRRKDRKGKAVNLRLKEPNGSDATDHEKDHELRSLDAQEQGFTESNSAVHYSNSEDAQNASWRPLWDQFYQRYYFCNLRTLETSWEPPEGLEHYALYPAEGKLEGEVKLEAVSTPSLEWTSCTEILDLENGKSRVLKTLPGLLACDVGKIDGDSMGVELGIEFKNCIDLESTTEARTVGTIVDNASTSFDISSTLSLSRSLAERGLCNAGNKSKKNADDLTFEDCVEYSLLEKFKPLKTKQKISDLENISMECEAALALEEDQRGIESEEVARHTPSNLPAWCGSHLRFENDDHNVLKAEICGTESNAKQKSDQNNLFDTQPGPFATALSETAGSLKIKTRCRKEKQLHVFKTVSEKVLLPGMFEALNKDLVKYWHQRYRLFSRFDEGIKMDDEAWFSVTPEIIARHHACRCANNVVVDAFVGVGGNAIQFALRGNYVIAIDIDPKKIDYCKHNAEIYGVANRIEFVVGDFFKVAPSLKADVVFLSPPWGGPTYMNVDKYDLQTMMQPRDGFTVFKIVHDIAPSVIFFLPRNVDPSQPAEMSWLFSPPLACEVENNYINGKLKAITAYYGSIAIVQDS</sequence>
<organism evidence="1 2">
    <name type="scientific">Diphasiastrum complanatum</name>
    <name type="common">Issler's clubmoss</name>
    <name type="synonym">Lycopodium complanatum</name>
    <dbReference type="NCBI Taxonomy" id="34168"/>
    <lineage>
        <taxon>Eukaryota</taxon>
        <taxon>Viridiplantae</taxon>
        <taxon>Streptophyta</taxon>
        <taxon>Embryophyta</taxon>
        <taxon>Tracheophyta</taxon>
        <taxon>Lycopodiopsida</taxon>
        <taxon>Lycopodiales</taxon>
        <taxon>Lycopodiaceae</taxon>
        <taxon>Lycopodioideae</taxon>
        <taxon>Diphasiastrum</taxon>
    </lineage>
</organism>
<dbReference type="Proteomes" id="UP001162992">
    <property type="component" value="Chromosome 4"/>
</dbReference>
<reference evidence="2" key="1">
    <citation type="journal article" date="2024" name="Proc. Natl. Acad. Sci. U.S.A.">
        <title>Extraordinary preservation of gene collinearity over three hundred million years revealed in homosporous lycophytes.</title>
        <authorList>
            <person name="Li C."/>
            <person name="Wickell D."/>
            <person name="Kuo L.Y."/>
            <person name="Chen X."/>
            <person name="Nie B."/>
            <person name="Liao X."/>
            <person name="Peng D."/>
            <person name="Ji J."/>
            <person name="Jenkins J."/>
            <person name="Williams M."/>
            <person name="Shu S."/>
            <person name="Plott C."/>
            <person name="Barry K."/>
            <person name="Rajasekar S."/>
            <person name="Grimwood J."/>
            <person name="Han X."/>
            <person name="Sun S."/>
            <person name="Hou Z."/>
            <person name="He W."/>
            <person name="Dai G."/>
            <person name="Sun C."/>
            <person name="Schmutz J."/>
            <person name="Leebens-Mack J.H."/>
            <person name="Li F.W."/>
            <person name="Wang L."/>
        </authorList>
    </citation>
    <scope>NUCLEOTIDE SEQUENCE [LARGE SCALE GENOMIC DNA]</scope>
    <source>
        <strain evidence="2">cv. PW_Plant_1</strain>
    </source>
</reference>
<keyword evidence="2" id="KW-1185">Reference proteome</keyword>
<dbReference type="EMBL" id="CM055095">
    <property type="protein sequence ID" value="KAJ7559397.1"/>
    <property type="molecule type" value="Genomic_DNA"/>
</dbReference>
<proteinExistence type="predicted"/>
<protein>
    <submittedName>
        <fullName evidence="1">Uncharacterized protein</fullName>
    </submittedName>
</protein>
<comment type="caution">
    <text evidence="1">The sequence shown here is derived from an EMBL/GenBank/DDBJ whole genome shotgun (WGS) entry which is preliminary data.</text>
</comment>
<name>A0ACC2DZG9_DIPCM</name>
<evidence type="ECO:0000313" key="2">
    <source>
        <dbReference type="Proteomes" id="UP001162992"/>
    </source>
</evidence>
<gene>
    <name evidence="1" type="ORF">O6H91_04G083500</name>
</gene>